<dbReference type="OrthoDB" id="785381at2759"/>
<evidence type="ECO:0000313" key="2">
    <source>
        <dbReference type="EMBL" id="URE34024.1"/>
    </source>
</evidence>
<evidence type="ECO:0000256" key="1">
    <source>
        <dbReference type="SAM" id="MobiDB-lite"/>
    </source>
</evidence>
<keyword evidence="3" id="KW-1185">Reference proteome</keyword>
<feature type="region of interest" description="Disordered" evidence="1">
    <location>
        <begin position="1"/>
        <end position="28"/>
    </location>
</feature>
<gene>
    <name evidence="2" type="ORF">MUK42_15607</name>
</gene>
<sequence length="206" mass="22537">MEDSRDRKRRRDEAEEQESQEAKRLRDDLFLDILDDDAEAGDQDIASVMKSLEEEIALPSPPPPPNRALVKTDQPDLGFLLEASDDELGLPPPALSSSDDGGEAPAADDPAAEGVAVEGVVFGQIWGLDDDITGYDGFDLRIGADDRMDPTEAVEDGVLYDGGLFDYADVLCAPPDFPDLSWRPPSDGKRTRLLFFSFIKCLGCKF</sequence>
<dbReference type="PANTHER" id="PTHR34539:SF19">
    <property type="entry name" value="T6J4.11 PROTEIN"/>
    <property type="match status" value="1"/>
</dbReference>
<organism evidence="2 3">
    <name type="scientific">Musa troglodytarum</name>
    <name type="common">fe'i banana</name>
    <dbReference type="NCBI Taxonomy" id="320322"/>
    <lineage>
        <taxon>Eukaryota</taxon>
        <taxon>Viridiplantae</taxon>
        <taxon>Streptophyta</taxon>
        <taxon>Embryophyta</taxon>
        <taxon>Tracheophyta</taxon>
        <taxon>Spermatophyta</taxon>
        <taxon>Magnoliopsida</taxon>
        <taxon>Liliopsida</taxon>
        <taxon>Zingiberales</taxon>
        <taxon>Musaceae</taxon>
        <taxon>Musa</taxon>
    </lineage>
</organism>
<accession>A0A9E7L0Z1</accession>
<dbReference type="Proteomes" id="UP001055439">
    <property type="component" value="Chromosome 8"/>
</dbReference>
<feature type="region of interest" description="Disordered" evidence="1">
    <location>
        <begin position="53"/>
        <end position="111"/>
    </location>
</feature>
<dbReference type="AlphaFoldDB" id="A0A9E7L0Z1"/>
<dbReference type="EMBL" id="CP097510">
    <property type="protein sequence ID" value="URE34024.1"/>
    <property type="molecule type" value="Genomic_DNA"/>
</dbReference>
<dbReference type="PANTHER" id="PTHR34539">
    <property type="entry name" value="T6J4.11 PROTEIN"/>
    <property type="match status" value="1"/>
</dbReference>
<evidence type="ECO:0000313" key="3">
    <source>
        <dbReference type="Proteomes" id="UP001055439"/>
    </source>
</evidence>
<protein>
    <submittedName>
        <fullName evidence="2">Uncharacterized protein</fullName>
    </submittedName>
</protein>
<reference evidence="2" key="1">
    <citation type="submission" date="2022-05" db="EMBL/GenBank/DDBJ databases">
        <title>The Musa troglodytarum L. genome provides insights into the mechanism of non-climacteric behaviour and enrichment of carotenoids.</title>
        <authorList>
            <person name="Wang J."/>
        </authorList>
    </citation>
    <scope>NUCLEOTIDE SEQUENCE</scope>
    <source>
        <tissue evidence="2">Leaf</tissue>
    </source>
</reference>
<name>A0A9E7L0Z1_9LILI</name>
<proteinExistence type="predicted"/>